<dbReference type="Gene3D" id="3.40.50.1820">
    <property type="entry name" value="alpha/beta hydrolase"/>
    <property type="match status" value="1"/>
</dbReference>
<dbReference type="AlphaFoldDB" id="A0A1C3VIU5"/>
<gene>
    <name evidence="2" type="ORF">GA0061099_100438</name>
</gene>
<dbReference type="Proteomes" id="UP000183174">
    <property type="component" value="Unassembled WGS sequence"/>
</dbReference>
<dbReference type="Pfam" id="PF00561">
    <property type="entry name" value="Abhydrolase_1"/>
    <property type="match status" value="1"/>
</dbReference>
<dbReference type="PANTHER" id="PTHR43433">
    <property type="entry name" value="HYDROLASE, ALPHA/BETA FOLD FAMILY PROTEIN"/>
    <property type="match status" value="1"/>
</dbReference>
<dbReference type="SUPFAM" id="SSF53474">
    <property type="entry name" value="alpha/beta-Hydrolases"/>
    <property type="match status" value="1"/>
</dbReference>
<name>A0A1C3VIU5_9BRAD</name>
<dbReference type="InterPro" id="IPR000073">
    <property type="entry name" value="AB_hydrolase_1"/>
</dbReference>
<dbReference type="RefSeq" id="WP_074447762.1">
    <property type="nucleotide sequence ID" value="NZ_FMAE01000004.1"/>
</dbReference>
<evidence type="ECO:0000313" key="3">
    <source>
        <dbReference type="Proteomes" id="UP000183174"/>
    </source>
</evidence>
<proteinExistence type="predicted"/>
<organism evidence="2 3">
    <name type="scientific">Bradyrhizobium yuanmingense</name>
    <dbReference type="NCBI Taxonomy" id="108015"/>
    <lineage>
        <taxon>Bacteria</taxon>
        <taxon>Pseudomonadati</taxon>
        <taxon>Pseudomonadota</taxon>
        <taxon>Alphaproteobacteria</taxon>
        <taxon>Hyphomicrobiales</taxon>
        <taxon>Nitrobacteraceae</taxon>
        <taxon>Bradyrhizobium</taxon>
    </lineage>
</organism>
<dbReference type="PANTHER" id="PTHR43433:SF10">
    <property type="entry name" value="AB HYDROLASE-1 DOMAIN-CONTAINING PROTEIN"/>
    <property type="match status" value="1"/>
</dbReference>
<dbReference type="EMBL" id="FMAE01000004">
    <property type="protein sequence ID" value="SCB27527.1"/>
    <property type="molecule type" value="Genomic_DNA"/>
</dbReference>
<dbReference type="InterPro" id="IPR029058">
    <property type="entry name" value="AB_hydrolase_fold"/>
</dbReference>
<protein>
    <submittedName>
        <fullName evidence="2">Pimeloyl-ACP methyl ester carboxylesterase</fullName>
    </submittedName>
</protein>
<reference evidence="2 3" key="1">
    <citation type="submission" date="2016-08" db="EMBL/GenBank/DDBJ databases">
        <authorList>
            <person name="Seilhamer J.J."/>
        </authorList>
    </citation>
    <scope>NUCLEOTIDE SEQUENCE [LARGE SCALE GENOMIC DNA]</scope>
    <source>
        <strain evidence="2 3">CCBAU 10071</strain>
    </source>
</reference>
<sequence length="268" mass="28840">MSDIKFLQTKAGRLAYRVMGPAGGVPLLLANRFRGTLDDWDSAFLALLARSRTVVTFDSAGIGRSEGEVPTTIAGMADVAAEVVAALGFEQVDVLGWSLGGLVAQETALDHPTIVRRLIVAGSSPGGIGDGPKQHPRVQEVMTHATNTEDDFLFLFFPETDTARAAGRAYYARLKAITNRGPAVTGPSFINQIKAFSSWSGVRDRLAELKIPVLVANGQHDVMIPAYRSYVLAQEVANGKLVLYPDAGHAFLFQCADDFTAEIDRFLS</sequence>
<accession>A0A1C3VIU5</accession>
<dbReference type="InterPro" id="IPR050471">
    <property type="entry name" value="AB_hydrolase"/>
</dbReference>
<evidence type="ECO:0000313" key="2">
    <source>
        <dbReference type="EMBL" id="SCB27527.1"/>
    </source>
</evidence>
<feature type="domain" description="AB hydrolase-1" evidence="1">
    <location>
        <begin position="33"/>
        <end position="253"/>
    </location>
</feature>
<evidence type="ECO:0000259" key="1">
    <source>
        <dbReference type="Pfam" id="PF00561"/>
    </source>
</evidence>
<dbReference type="PRINTS" id="PR00111">
    <property type="entry name" value="ABHYDROLASE"/>
</dbReference>